<protein>
    <submittedName>
        <fullName evidence="2">Uncharacterized protein</fullName>
    </submittedName>
</protein>
<sequence length="132" mass="14723">MAKAARRLRRRPQISRRQARPPPSHEPQPTFATLANSKNKVYFMWNSIGRTLDNIQLNMEEVTSLESLSAVQQALFEDVIQRSVLASSLILDTNPSMLNNLIEQTNPEAAGHHSESGDEIEGEVKTLSNVGK</sequence>
<feature type="region of interest" description="Disordered" evidence="1">
    <location>
        <begin position="107"/>
        <end position="132"/>
    </location>
</feature>
<accession>A0A6A6D3P3</accession>
<gene>
    <name evidence="2" type="ORF">M409DRAFT_15952</name>
</gene>
<evidence type="ECO:0000313" key="2">
    <source>
        <dbReference type="EMBL" id="KAF2173675.1"/>
    </source>
</evidence>
<dbReference type="Proteomes" id="UP000799537">
    <property type="component" value="Unassembled WGS sequence"/>
</dbReference>
<dbReference type="AlphaFoldDB" id="A0A6A6D3P3"/>
<evidence type="ECO:0000256" key="1">
    <source>
        <dbReference type="SAM" id="MobiDB-lite"/>
    </source>
</evidence>
<dbReference type="OrthoDB" id="5282002at2759"/>
<dbReference type="EMBL" id="ML993579">
    <property type="protein sequence ID" value="KAF2173675.1"/>
    <property type="molecule type" value="Genomic_DNA"/>
</dbReference>
<dbReference type="GeneID" id="54556693"/>
<reference evidence="2" key="1">
    <citation type="journal article" date="2020" name="Stud. Mycol.">
        <title>101 Dothideomycetes genomes: a test case for predicting lifestyles and emergence of pathogens.</title>
        <authorList>
            <person name="Haridas S."/>
            <person name="Albert R."/>
            <person name="Binder M."/>
            <person name="Bloem J."/>
            <person name="Labutti K."/>
            <person name="Salamov A."/>
            <person name="Andreopoulos B."/>
            <person name="Baker S."/>
            <person name="Barry K."/>
            <person name="Bills G."/>
            <person name="Bluhm B."/>
            <person name="Cannon C."/>
            <person name="Castanera R."/>
            <person name="Culley D."/>
            <person name="Daum C."/>
            <person name="Ezra D."/>
            <person name="Gonzalez J."/>
            <person name="Henrissat B."/>
            <person name="Kuo A."/>
            <person name="Liang C."/>
            <person name="Lipzen A."/>
            <person name="Lutzoni F."/>
            <person name="Magnuson J."/>
            <person name="Mondo S."/>
            <person name="Nolan M."/>
            <person name="Ohm R."/>
            <person name="Pangilinan J."/>
            <person name="Park H.-J."/>
            <person name="Ramirez L."/>
            <person name="Alfaro M."/>
            <person name="Sun H."/>
            <person name="Tritt A."/>
            <person name="Yoshinaga Y."/>
            <person name="Zwiers L.-H."/>
            <person name="Turgeon B."/>
            <person name="Goodwin S."/>
            <person name="Spatafora J."/>
            <person name="Crous P."/>
            <person name="Grigoriev I."/>
        </authorList>
    </citation>
    <scope>NUCLEOTIDE SEQUENCE</scope>
    <source>
        <strain evidence="2">ATCC 36951</strain>
    </source>
</reference>
<evidence type="ECO:0000313" key="3">
    <source>
        <dbReference type="Proteomes" id="UP000799537"/>
    </source>
</evidence>
<proteinExistence type="predicted"/>
<dbReference type="RefSeq" id="XP_033674564.1">
    <property type="nucleotide sequence ID" value="XM_033803421.1"/>
</dbReference>
<organism evidence="2 3">
    <name type="scientific">Zasmidium cellare ATCC 36951</name>
    <dbReference type="NCBI Taxonomy" id="1080233"/>
    <lineage>
        <taxon>Eukaryota</taxon>
        <taxon>Fungi</taxon>
        <taxon>Dikarya</taxon>
        <taxon>Ascomycota</taxon>
        <taxon>Pezizomycotina</taxon>
        <taxon>Dothideomycetes</taxon>
        <taxon>Dothideomycetidae</taxon>
        <taxon>Mycosphaerellales</taxon>
        <taxon>Mycosphaerellaceae</taxon>
        <taxon>Zasmidium</taxon>
    </lineage>
</organism>
<feature type="region of interest" description="Disordered" evidence="1">
    <location>
        <begin position="1"/>
        <end position="31"/>
    </location>
</feature>
<name>A0A6A6D3P3_ZASCE</name>
<keyword evidence="3" id="KW-1185">Reference proteome</keyword>
<feature type="compositionally biased region" description="Basic residues" evidence="1">
    <location>
        <begin position="1"/>
        <end position="19"/>
    </location>
</feature>